<dbReference type="RefSeq" id="WP_169625483.1">
    <property type="nucleotide sequence ID" value="NZ_JABBNT010000003.1"/>
</dbReference>
<reference evidence="2 3" key="1">
    <citation type="submission" date="2020-04" db="EMBL/GenBank/DDBJ databases">
        <title>Rhodospirillaceae bacterium KN72 isolated from deep sea.</title>
        <authorList>
            <person name="Zhang D.-C."/>
        </authorList>
    </citation>
    <scope>NUCLEOTIDE SEQUENCE [LARGE SCALE GENOMIC DNA]</scope>
    <source>
        <strain evidence="2 3">KN72</strain>
    </source>
</reference>
<sequence>MVWRLFGGGKKKEAAQKARLQSRTAKSPAGKAVPPMPDMSGPPPSDAQGRLDAATVLAAIESAKLELEARDRAIEASTRAKVWDGDSTTPPDDLRDIDPQEAVARKKQLIQAALSVHRLKQSAFSELSREERAKLRSMAEAAMGLGKKGRS</sequence>
<feature type="compositionally biased region" description="Pro residues" evidence="1">
    <location>
        <begin position="34"/>
        <end position="45"/>
    </location>
</feature>
<evidence type="ECO:0000313" key="2">
    <source>
        <dbReference type="EMBL" id="NMM45114.1"/>
    </source>
</evidence>
<keyword evidence="3" id="KW-1185">Reference proteome</keyword>
<accession>A0A7Y0HH52</accession>
<protein>
    <submittedName>
        <fullName evidence="2">Uncharacterized protein</fullName>
    </submittedName>
</protein>
<name>A0A7Y0HH52_9PROT</name>
<comment type="caution">
    <text evidence="2">The sequence shown here is derived from an EMBL/GenBank/DDBJ whole genome shotgun (WGS) entry which is preliminary data.</text>
</comment>
<organism evidence="2 3">
    <name type="scientific">Pacificispira spongiicola</name>
    <dbReference type="NCBI Taxonomy" id="2729598"/>
    <lineage>
        <taxon>Bacteria</taxon>
        <taxon>Pseudomonadati</taxon>
        <taxon>Pseudomonadota</taxon>
        <taxon>Alphaproteobacteria</taxon>
        <taxon>Rhodospirillales</taxon>
        <taxon>Rhodospirillaceae</taxon>
        <taxon>Pacificispira</taxon>
    </lineage>
</organism>
<proteinExistence type="predicted"/>
<evidence type="ECO:0000313" key="3">
    <source>
        <dbReference type="Proteomes" id="UP000539372"/>
    </source>
</evidence>
<dbReference type="Proteomes" id="UP000539372">
    <property type="component" value="Unassembled WGS sequence"/>
</dbReference>
<evidence type="ECO:0000256" key="1">
    <source>
        <dbReference type="SAM" id="MobiDB-lite"/>
    </source>
</evidence>
<gene>
    <name evidence="2" type="ORF">HH303_11535</name>
</gene>
<feature type="region of interest" description="Disordered" evidence="1">
    <location>
        <begin position="1"/>
        <end position="49"/>
    </location>
</feature>
<dbReference type="EMBL" id="JABBNT010000003">
    <property type="protein sequence ID" value="NMM45114.1"/>
    <property type="molecule type" value="Genomic_DNA"/>
</dbReference>
<dbReference type="AlphaFoldDB" id="A0A7Y0HH52"/>